<accession>A0A1B6E8J4</accession>
<feature type="transmembrane region" description="Helical" evidence="5">
    <location>
        <begin position="466"/>
        <end position="487"/>
    </location>
</feature>
<comment type="pathway">
    <text evidence="5">Glycolipid biosynthesis; glycosylphosphatidylinositol-anchor biosynthesis.</text>
</comment>
<dbReference type="PANTHER" id="PTHR20661:SF0">
    <property type="entry name" value="PHOSPHATIDYLINOSITOL-GLYCAN BIOSYNTHESIS CLASS W PROTEIN"/>
    <property type="match status" value="1"/>
</dbReference>
<evidence type="ECO:0000256" key="4">
    <source>
        <dbReference type="ARBA" id="ARBA00023136"/>
    </source>
</evidence>
<feature type="transmembrane region" description="Helical" evidence="5">
    <location>
        <begin position="157"/>
        <end position="175"/>
    </location>
</feature>
<feature type="transmembrane region" description="Helical" evidence="5">
    <location>
        <begin position="421"/>
        <end position="454"/>
    </location>
</feature>
<evidence type="ECO:0000256" key="1">
    <source>
        <dbReference type="ARBA" id="ARBA00004141"/>
    </source>
</evidence>
<dbReference type="PIRSF" id="PIRSF017321">
    <property type="entry name" value="GWT1"/>
    <property type="match status" value="1"/>
</dbReference>
<feature type="transmembrane region" description="Helical" evidence="5">
    <location>
        <begin position="187"/>
        <end position="205"/>
    </location>
</feature>
<evidence type="ECO:0000313" key="6">
    <source>
        <dbReference type="EMBL" id="JAS34174.1"/>
    </source>
</evidence>
<dbReference type="Pfam" id="PF06423">
    <property type="entry name" value="GWT1"/>
    <property type="match status" value="1"/>
</dbReference>
<dbReference type="UniPathway" id="UPA00196"/>
<feature type="transmembrane region" description="Helical" evidence="5">
    <location>
        <begin position="319"/>
        <end position="342"/>
    </location>
</feature>
<comment type="similarity">
    <text evidence="5">Belongs to the PIGW family.</text>
</comment>
<dbReference type="GO" id="GO:0005789">
    <property type="term" value="C:endoplasmic reticulum membrane"/>
    <property type="evidence" value="ECO:0007669"/>
    <property type="project" value="UniProtKB-SubCell"/>
</dbReference>
<evidence type="ECO:0000256" key="5">
    <source>
        <dbReference type="RuleBase" id="RU280819"/>
    </source>
</evidence>
<feature type="transmembrane region" description="Helical" evidence="5">
    <location>
        <begin position="217"/>
        <end position="236"/>
    </location>
</feature>
<keyword evidence="5" id="KW-0012">Acyltransferase</keyword>
<dbReference type="GO" id="GO:0072659">
    <property type="term" value="P:protein localization to plasma membrane"/>
    <property type="evidence" value="ECO:0007669"/>
    <property type="project" value="TreeGrafter"/>
</dbReference>
<protein>
    <recommendedName>
        <fullName evidence="5">Phosphatidylinositol-glycan biosynthesis class W protein</fullName>
        <ecNumber evidence="5">2.3.-.-</ecNumber>
    </recommendedName>
</protein>
<keyword evidence="3 5" id="KW-1133">Transmembrane helix</keyword>
<feature type="transmembrane region" description="Helical" evidence="5">
    <location>
        <begin position="37"/>
        <end position="56"/>
    </location>
</feature>
<keyword evidence="5" id="KW-0337">GPI-anchor biosynthesis</keyword>
<dbReference type="GO" id="GO:0032216">
    <property type="term" value="F:glucosaminyl-phosphatidylinositol O-acyltransferase activity"/>
    <property type="evidence" value="ECO:0007669"/>
    <property type="project" value="TreeGrafter"/>
</dbReference>
<comment type="subcellular location">
    <subcellularLocation>
        <location evidence="5">Endoplasmic reticulum membrane</location>
        <topology evidence="5">Multi-pass membrane protein</topology>
    </subcellularLocation>
    <subcellularLocation>
        <location evidence="1">Membrane</location>
        <topology evidence="1">Multi-pass membrane protein</topology>
    </subcellularLocation>
</comment>
<name>A0A1B6E8J4_9HEMI</name>
<gene>
    <name evidence="6" type="ORF">g.21798</name>
</gene>
<keyword evidence="4 5" id="KW-0472">Membrane</keyword>
<evidence type="ECO:0000256" key="2">
    <source>
        <dbReference type="ARBA" id="ARBA00022692"/>
    </source>
</evidence>
<keyword evidence="5" id="KW-0256">Endoplasmic reticulum</keyword>
<feature type="transmembrane region" description="Helical" evidence="5">
    <location>
        <begin position="354"/>
        <end position="375"/>
    </location>
</feature>
<feature type="transmembrane region" description="Helical" evidence="5">
    <location>
        <begin position="387"/>
        <end position="409"/>
    </location>
</feature>
<feature type="transmembrane region" description="Helical" evidence="5">
    <location>
        <begin position="104"/>
        <end position="123"/>
    </location>
</feature>
<reference evidence="6" key="1">
    <citation type="submission" date="2015-12" db="EMBL/GenBank/DDBJ databases">
        <title>De novo transcriptome assembly of four potential Pierce s Disease insect vectors from Arizona vineyards.</title>
        <authorList>
            <person name="Tassone E.E."/>
        </authorList>
    </citation>
    <scope>NUCLEOTIDE SEQUENCE</scope>
</reference>
<dbReference type="PANTHER" id="PTHR20661">
    <property type="entry name" value="PHOSPHATIDYLINOSITOL-GLYCAN BIOSYNTHESIS CLASS W PROTEIN"/>
    <property type="match status" value="1"/>
</dbReference>
<keyword evidence="2 5" id="KW-0812">Transmembrane</keyword>
<dbReference type="EMBL" id="GEDC01003124">
    <property type="protein sequence ID" value="JAS34174.1"/>
    <property type="molecule type" value="Transcribed_RNA"/>
</dbReference>
<sequence length="492" mass="56924">MSNISFEVKSQIIKDNIEKNLHEDFIKNLNGTSIEEVFLVLSSAPLLTFISLVITNTSLSLFFQNKNRLFHFCYKPLFIFILELLLIIIPLILTYTIFSNFVVDFLLVCLSITVFIIVIFISIPQDKSLYWIKPKFKDLFSVTIVSNRRPFITNFRSLINVITSICILAVDFNIFPRRFAKTEILGYGLMDIGVGLFVISNSIVFKPNILQKKQRSLKCILYGNLILLILGFIRYYTTNQVNYQVHVTEYGVHWNFFFTLALTQIVCHTILLSNLMYQNCLFISMFLILSQQFTLIYKLQNWVLDNDTRKTWMDANKEGIVSLMGYIGLYLAGVSIGSIVNLKSQTTIGKEFKLMGKLLINGLILYFVTIYLDLLFPASRRLMNITYITWVISFTLIILSMCNLVEILLKMFMKKVPNKAGLYFVPLIFESVSFNGLFFFLLANIFTGIINVLFKTISMDPTCSLLILFGYMLILCGILEILFYYNLKIKFW</sequence>
<feature type="transmembrane region" description="Helical" evidence="5">
    <location>
        <begin position="77"/>
        <end position="98"/>
    </location>
</feature>
<proteinExistence type="inferred from homology"/>
<comment type="function">
    <text evidence="5">A acetyltransferase, which acetylates the inositol ring of phosphatidylinositol during biosynthesis of GPI-anchor.</text>
</comment>
<dbReference type="AlphaFoldDB" id="A0A1B6E8J4"/>
<feature type="transmembrane region" description="Helical" evidence="5">
    <location>
        <begin position="256"/>
        <end position="273"/>
    </location>
</feature>
<evidence type="ECO:0000256" key="3">
    <source>
        <dbReference type="ARBA" id="ARBA00022989"/>
    </source>
</evidence>
<dbReference type="EC" id="2.3.-.-" evidence="5"/>
<organism evidence="6">
    <name type="scientific">Clastoptera arizonana</name>
    <name type="common">Arizona spittle bug</name>
    <dbReference type="NCBI Taxonomy" id="38151"/>
    <lineage>
        <taxon>Eukaryota</taxon>
        <taxon>Metazoa</taxon>
        <taxon>Ecdysozoa</taxon>
        <taxon>Arthropoda</taxon>
        <taxon>Hexapoda</taxon>
        <taxon>Insecta</taxon>
        <taxon>Pterygota</taxon>
        <taxon>Neoptera</taxon>
        <taxon>Paraneoptera</taxon>
        <taxon>Hemiptera</taxon>
        <taxon>Auchenorrhyncha</taxon>
        <taxon>Cercopoidea</taxon>
        <taxon>Clastopteridae</taxon>
        <taxon>Clastoptera</taxon>
    </lineage>
</organism>
<dbReference type="GO" id="GO:0006506">
    <property type="term" value="P:GPI anchor biosynthetic process"/>
    <property type="evidence" value="ECO:0007669"/>
    <property type="project" value="UniProtKB-UniPathway"/>
</dbReference>
<dbReference type="InterPro" id="IPR009447">
    <property type="entry name" value="PIGW/GWT1"/>
</dbReference>
<feature type="transmembrane region" description="Helical" evidence="5">
    <location>
        <begin position="280"/>
        <end position="299"/>
    </location>
</feature>
<keyword evidence="5" id="KW-0808">Transferase</keyword>